<dbReference type="Proteomes" id="UP000275256">
    <property type="component" value="Unassembled WGS sequence"/>
</dbReference>
<dbReference type="OrthoDB" id="3249793at2"/>
<sequence>MSTRVCNTGLGAVEVVYLRGERPPVLFFPGGHCSAASDCGWSLYTSEGFGVLAFSRPGYGATDVGALTAAEFVPAVVECCEQMAVHETSAAVGVSFGGMQAIHAARSAPSLVPRLILHSCAPSTNAYPDTARERSLGPVAFAPAVERLTWAAVGRLVASETGLRRMVGALSSLPTGIWWHTWSTDDKERARTLFRSMRSGTGFMNDLRQARADRCLYRRLMQTEVPCPTLVTASRHDGGVAFAHAVDQAHTIQRATLVELGAPSHLFWLGPEVVEAQEAVREFLNGHDASMRGS</sequence>
<keyword evidence="2" id="KW-0378">Hydrolase</keyword>
<dbReference type="Gene3D" id="3.40.50.1820">
    <property type="entry name" value="alpha/beta hydrolase"/>
    <property type="match status" value="1"/>
</dbReference>
<organism evidence="2 3">
    <name type="scientific">Tessaracoccus antarcticus</name>
    <dbReference type="NCBI Taxonomy" id="2479848"/>
    <lineage>
        <taxon>Bacteria</taxon>
        <taxon>Bacillati</taxon>
        <taxon>Actinomycetota</taxon>
        <taxon>Actinomycetes</taxon>
        <taxon>Propionibacteriales</taxon>
        <taxon>Propionibacteriaceae</taxon>
        <taxon>Tessaracoccus</taxon>
    </lineage>
</organism>
<evidence type="ECO:0000313" key="3">
    <source>
        <dbReference type="Proteomes" id="UP000275256"/>
    </source>
</evidence>
<dbReference type="InterPro" id="IPR029058">
    <property type="entry name" value="AB_hydrolase_fold"/>
</dbReference>
<dbReference type="InterPro" id="IPR050471">
    <property type="entry name" value="AB_hydrolase"/>
</dbReference>
<evidence type="ECO:0000313" key="2">
    <source>
        <dbReference type="EMBL" id="RMB58718.1"/>
    </source>
</evidence>
<dbReference type="EMBL" id="REFW01000003">
    <property type="protein sequence ID" value="RMB58718.1"/>
    <property type="molecule type" value="Genomic_DNA"/>
</dbReference>
<keyword evidence="3" id="KW-1185">Reference proteome</keyword>
<dbReference type="GO" id="GO:0016787">
    <property type="term" value="F:hydrolase activity"/>
    <property type="evidence" value="ECO:0007669"/>
    <property type="project" value="UniProtKB-KW"/>
</dbReference>
<dbReference type="PANTHER" id="PTHR43433">
    <property type="entry name" value="HYDROLASE, ALPHA/BETA FOLD FAMILY PROTEIN"/>
    <property type="match status" value="1"/>
</dbReference>
<dbReference type="AlphaFoldDB" id="A0A3M0G2A6"/>
<reference evidence="2 3" key="1">
    <citation type="submission" date="2018-10" db="EMBL/GenBank/DDBJ databases">
        <title>Tessaracoccus antarcticuss sp. nov., isolated from sediment.</title>
        <authorList>
            <person name="Zhou L.Y."/>
            <person name="Du Z.J."/>
        </authorList>
    </citation>
    <scope>NUCLEOTIDE SEQUENCE [LARGE SCALE GENOMIC DNA]</scope>
    <source>
        <strain evidence="2 3">JDX10</strain>
    </source>
</reference>
<gene>
    <name evidence="2" type="ORF">EAX62_11305</name>
</gene>
<protein>
    <submittedName>
        <fullName evidence="2">Alpha/beta hydrolase</fullName>
    </submittedName>
</protein>
<comment type="caution">
    <text evidence="2">The sequence shown here is derived from an EMBL/GenBank/DDBJ whole genome shotgun (WGS) entry which is preliminary data.</text>
</comment>
<dbReference type="Pfam" id="PF00561">
    <property type="entry name" value="Abhydrolase_1"/>
    <property type="match status" value="1"/>
</dbReference>
<dbReference type="SUPFAM" id="SSF53474">
    <property type="entry name" value="alpha/beta-Hydrolases"/>
    <property type="match status" value="1"/>
</dbReference>
<accession>A0A3M0G2A6</accession>
<name>A0A3M0G2A6_9ACTN</name>
<proteinExistence type="predicted"/>
<evidence type="ECO:0000259" key="1">
    <source>
        <dbReference type="Pfam" id="PF00561"/>
    </source>
</evidence>
<dbReference type="RefSeq" id="WP_121901839.1">
    <property type="nucleotide sequence ID" value="NZ_REFW01000003.1"/>
</dbReference>
<feature type="domain" description="AB hydrolase-1" evidence="1">
    <location>
        <begin position="23"/>
        <end position="124"/>
    </location>
</feature>
<dbReference type="InterPro" id="IPR000073">
    <property type="entry name" value="AB_hydrolase_1"/>
</dbReference>
<dbReference type="PANTHER" id="PTHR43433:SF5">
    <property type="entry name" value="AB HYDROLASE-1 DOMAIN-CONTAINING PROTEIN"/>
    <property type="match status" value="1"/>
</dbReference>